<feature type="domain" description="HTH cro/C1-type" evidence="4">
    <location>
        <begin position="1"/>
        <end position="55"/>
    </location>
</feature>
<dbReference type="Gene3D" id="1.10.260.40">
    <property type="entry name" value="lambda repressor-like DNA-binding domains"/>
    <property type="match status" value="1"/>
</dbReference>
<keyword evidence="2" id="KW-0238">DNA-binding</keyword>
<evidence type="ECO:0000259" key="4">
    <source>
        <dbReference type="PROSITE" id="PS50943"/>
    </source>
</evidence>
<evidence type="ECO:0000256" key="2">
    <source>
        <dbReference type="ARBA" id="ARBA00023125"/>
    </source>
</evidence>
<gene>
    <name evidence="5" type="ORF">FRZ00_04890</name>
</gene>
<accession>A0A5N5WF89</accession>
<evidence type="ECO:0000313" key="6">
    <source>
        <dbReference type="Proteomes" id="UP000327000"/>
    </source>
</evidence>
<dbReference type="AlphaFoldDB" id="A0A5N5WF89"/>
<dbReference type="GO" id="GO:0003677">
    <property type="term" value="F:DNA binding"/>
    <property type="evidence" value="ECO:0007669"/>
    <property type="project" value="UniProtKB-KW"/>
</dbReference>
<name>A0A5N5WF89_STRMB</name>
<evidence type="ECO:0000256" key="1">
    <source>
        <dbReference type="ARBA" id="ARBA00023015"/>
    </source>
</evidence>
<dbReference type="PANTHER" id="PTHR46797:SF23">
    <property type="entry name" value="HTH-TYPE TRANSCRIPTIONAL REGULATOR SUTR"/>
    <property type="match status" value="1"/>
</dbReference>
<dbReference type="Pfam" id="PF01381">
    <property type="entry name" value="HTH_3"/>
    <property type="match status" value="1"/>
</dbReference>
<dbReference type="EMBL" id="VOKX01000009">
    <property type="protein sequence ID" value="KAB7850327.1"/>
    <property type="molecule type" value="Genomic_DNA"/>
</dbReference>
<sequence length="385" mass="42208">MRMLRDERGWKQEELARRAGLSRPHIGKIERGERTLTQGVAAALARAFGVSLEVVLGSTPVVGAEDSLKALNSAIRRFDLPAESTASPEQLKAALAEMAEIRGKADLTQVLLKLPPLVSEVTNHAHRTGTPEAWAMVAEAYSCVYWLAARHRWMTLADLAVTKQKIAAQQADPVTLAVAARDEAGVYLNHGEFEDGLAVVDRAITQVERGDATGFERSYALGTLHLRGLTLAGRLGDKRTADRHIDSAWVLAEDFDRDVCRAGGIGGIHFGPQNTAIHVVATCSDLRRYADAIAVMRDLTKDPARRPLRLPATRTSPMYMNTARSKLALGDRDGALEDLEKAWSIAPQMAKVHPTSQELIRVLTTLHKRSNPRLVRLAQKADIEF</sequence>
<keyword evidence="1" id="KW-0805">Transcription regulation</keyword>
<dbReference type="SUPFAM" id="SSF48452">
    <property type="entry name" value="TPR-like"/>
    <property type="match status" value="1"/>
</dbReference>
<reference evidence="5 6" key="1">
    <citation type="journal article" date="2019" name="Microb. Cell Fact.">
        <title>Exploring novel herbicidin analogues by transcriptional regulator overexpression and MS/MS molecular networking.</title>
        <authorList>
            <person name="Shi Y."/>
            <person name="Gu R."/>
            <person name="Li Y."/>
            <person name="Wang X."/>
            <person name="Ren W."/>
            <person name="Li X."/>
            <person name="Wang L."/>
            <person name="Xie Y."/>
            <person name="Hong B."/>
        </authorList>
    </citation>
    <scope>NUCLEOTIDE SEQUENCE [LARGE SCALE GENOMIC DNA]</scope>
    <source>
        <strain evidence="5 6">US-43</strain>
    </source>
</reference>
<dbReference type="InterPro" id="IPR050807">
    <property type="entry name" value="TransReg_Diox_bact_type"/>
</dbReference>
<dbReference type="PROSITE" id="PS50943">
    <property type="entry name" value="HTH_CROC1"/>
    <property type="match status" value="1"/>
</dbReference>
<keyword evidence="6" id="KW-1185">Reference proteome</keyword>
<dbReference type="CDD" id="cd00093">
    <property type="entry name" value="HTH_XRE"/>
    <property type="match status" value="1"/>
</dbReference>
<dbReference type="PANTHER" id="PTHR46797">
    <property type="entry name" value="HTH-TYPE TRANSCRIPTIONAL REGULATOR"/>
    <property type="match status" value="1"/>
</dbReference>
<dbReference type="Gene3D" id="1.25.40.10">
    <property type="entry name" value="Tetratricopeptide repeat domain"/>
    <property type="match status" value="1"/>
</dbReference>
<dbReference type="SUPFAM" id="SSF47413">
    <property type="entry name" value="lambda repressor-like DNA-binding domains"/>
    <property type="match status" value="1"/>
</dbReference>
<dbReference type="InterPro" id="IPR011990">
    <property type="entry name" value="TPR-like_helical_dom_sf"/>
</dbReference>
<dbReference type="GO" id="GO:0005829">
    <property type="term" value="C:cytosol"/>
    <property type="evidence" value="ECO:0007669"/>
    <property type="project" value="TreeGrafter"/>
</dbReference>
<evidence type="ECO:0000256" key="3">
    <source>
        <dbReference type="ARBA" id="ARBA00023163"/>
    </source>
</evidence>
<keyword evidence="3" id="KW-0804">Transcription</keyword>
<evidence type="ECO:0000313" key="5">
    <source>
        <dbReference type="EMBL" id="KAB7850327.1"/>
    </source>
</evidence>
<dbReference type="InterPro" id="IPR010982">
    <property type="entry name" value="Lambda_DNA-bd_dom_sf"/>
</dbReference>
<dbReference type="Proteomes" id="UP000327000">
    <property type="component" value="Unassembled WGS sequence"/>
</dbReference>
<dbReference type="GO" id="GO:0003700">
    <property type="term" value="F:DNA-binding transcription factor activity"/>
    <property type="evidence" value="ECO:0007669"/>
    <property type="project" value="TreeGrafter"/>
</dbReference>
<protein>
    <submittedName>
        <fullName evidence="5">Helix-turn-helix transcriptional regulator</fullName>
    </submittedName>
</protein>
<dbReference type="SMART" id="SM00530">
    <property type="entry name" value="HTH_XRE"/>
    <property type="match status" value="1"/>
</dbReference>
<dbReference type="InterPro" id="IPR001387">
    <property type="entry name" value="Cro/C1-type_HTH"/>
</dbReference>
<dbReference type="OrthoDB" id="3420984at2"/>
<comment type="caution">
    <text evidence="5">The sequence shown here is derived from an EMBL/GenBank/DDBJ whole genome shotgun (WGS) entry which is preliminary data.</text>
</comment>
<proteinExistence type="predicted"/>
<organism evidence="5 6">
    <name type="scientific">Streptomyces mobaraensis</name>
    <name type="common">Streptoverticillium mobaraense</name>
    <dbReference type="NCBI Taxonomy" id="35621"/>
    <lineage>
        <taxon>Bacteria</taxon>
        <taxon>Bacillati</taxon>
        <taxon>Actinomycetota</taxon>
        <taxon>Actinomycetes</taxon>
        <taxon>Kitasatosporales</taxon>
        <taxon>Streptomycetaceae</taxon>
        <taxon>Streptomyces</taxon>
    </lineage>
</organism>